<name>A0A1B1PA80_9CAUD</name>
<gene>
    <name evidence="2" type="ORF">SEA_NANODON_63</name>
</gene>
<reference evidence="3" key="1">
    <citation type="submission" date="2016-05" db="EMBL/GenBank/DDBJ databases">
        <authorList>
            <person name="Adebesin M.O."/>
            <person name="Ahama K."/>
            <person name="Alekasir E.M.M."/>
            <person name="Ali S."/>
            <person name="Aligholizadeh E."/>
            <person name="Allison J.M."/>
            <person name="Alzaher A."/>
            <person name="Andaya C.D."/>
            <person name="Asfaw S."/>
            <person name="Bansal N."/>
            <person name="Beauchard M.A."/>
            <person name="Betancourt K.A."/>
            <person name="Bhatia B."/>
            <person name="Boretti N.A."/>
            <person name="Brondi J.N."/>
            <person name="Byrd C.E."/>
            <person name="Cao A."/>
            <person name="Cardosa E.A."/>
            <person name="Carter A."/>
            <person name="Chen S."/>
            <person name="Chen Y."/>
            <person name="Clara Vega K."/>
            <person name="Cobuzzi M."/>
            <person name="Conn O.L."/>
            <person name="Crosby I.A."/>
            <person name="Daly S.B."/>
            <person name="DePaz I.X."/>
            <person name="Dhaurali S."/>
            <person name="Dowdy K.M."/>
            <person name="Edokobi N.B."/>
            <person name="Ekanayake A.B."/>
            <person name="Ekekwe S.O."/>
            <person name="Emond M.A."/>
            <person name="Endres L."/>
            <person name="Eng S."/>
            <person name="Felkoski S.A."/>
            <person name="Gant C.D."/>
            <person name="Gaskin B."/>
            <person name="Gondal S."/>
            <person name="Gutmann J."/>
            <person name="Ha T.-A."/>
            <person name="Habteyes H."/>
            <person name="Hariri O."/>
            <person name="Healey R.M."/>
            <person name="Heins J.L."/>
            <person name="Henderson A.L."/>
            <person name="Hernandez F.M.D."/>
            <person name="Hoang P.T."/>
            <person name="Hope K.T."/>
            <person name="Husna A."/>
            <person name="Hussain A."/>
            <person name="Imani O."/>
            <person name="Jackson N.L."/>
            <person name="Jacob V.M."/>
            <person name="Kang C."/>
            <person name="Kantov R.M."/>
            <person name="Kavuru S."/>
            <person name="Kerr M.S.-J.E."/>
            <person name="Khan O.A."/>
            <person name="Khan T.M."/>
            <person name="King T."/>
            <person name="Kulkarni R."/>
            <person name="Li A."/>
            <person name="Maczka C."/>
            <person name="Maisonet E."/>
            <person name="Majethia P.M."/>
            <person name="Malik D.A."/>
            <person name="Mariam A."/>
            <person name="Marquess E.B."/>
            <person name="Mattison J."/>
            <person name="McDonald N."/>
            <person name="Mehr S."/>
            <person name="Mengers S.R."/>
            <person name="Michaels D.P."/>
            <person name="Mondal S."/>
            <person name="Monney de Bebohi F."/>
            <person name="Nakhleh S.I."/>
            <person name="Ndubuizu N.C."/>
            <person name="Nguyen A.H."/>
            <person name="Nguyen K.M."/>
            <person name="Nguyen M.T."/>
            <person name="Nicholas M.L."/>
            <person name="Nimalan J.P."/>
            <person name="O'Connell R.A."/>
            <person name="Odoi E."/>
            <person name="Ojo L."/>
            <person name="Okoye A.E."/>
            <person name="Olateru-Olagbegi O."/>
            <person name="Osei K.V."/>
            <person name="Osei-Tutu A."/>
            <person name="Palilla A.M."/>
            <person name="Pancholi S."/>
            <person name="Park J.H.M."/>
            <person name="Patel K."/>
            <person name="Patel P."/>
            <person name="Pennington E."/>
            <person name="Peterson R.E."/>
            <person name="Pon J."/>
            <person name="Pourkarim H."/>
            <person name="Reed M.L."/>
            <person name="Rottman V."/>
            <person name="Salazar J."/>
            <person name="Samet S."/>
            <person name="Sendze O."/>
            <person name="Stelmack M.A."/>
            <person name="Stinnett R."/>
            <person name="Tchouaga A.L.N."/>
            <person name="Thompson E.M."/>
            <person name="Tran N.G."/>
            <person name="Truong T."/>
            <person name="Udo J.A."/>
            <person name="Verona L.T."/>
            <person name="Vu T.-Q."/>
            <person name="Wade J."/>
            <person name="Wang N.Q."/>
            <person name="Waters Z.M."/>
            <person name="Wellman R.J."/>
            <person name="Woldegabreal S."/>
            <person name="Yee A.C."/>
            <person name="Yirefu M."/>
            <person name="Zahangir S."/>
            <person name="Zhai Y."/>
            <person name="Devine C.L."/>
            <person name="Liao K."/>
            <person name="Prasad P.K."/>
            <person name="Ruthenberg K.J."/>
            <person name="Shonk J.A."/>
            <person name="Way M."/>
            <person name="Yousufi H.K."/>
            <person name="Cao L."/>
            <person name="Fox J."/>
            <person name="Hobbs E."/>
            <person name="Kilic S."/>
            <person name="Nunn R."/>
            <person name="Patel R."/>
            <person name="Rubenstein M."/>
            <person name="Erill I."/>
            <person name="Caruso S.M."/>
            <person name="Hughes L.E."/>
            <person name="Garlena R.A."/>
            <person name="Russell D.A."/>
            <person name="Pope W.H."/>
            <person name="Jacobs-Sera D."/>
            <person name="Hendrix R.W."/>
            <person name="Hatfull G.F."/>
        </authorList>
    </citation>
    <scope>NUCLEOTIDE SEQUENCE [LARGE SCALE GENOMIC DNA]</scope>
</reference>
<dbReference type="KEGG" id="vg:29080464"/>
<protein>
    <recommendedName>
        <fullName evidence="4">Flagellar assembly protein H</fullName>
    </recommendedName>
</protein>
<dbReference type="OrthoDB" id="27932at10239"/>
<sequence length="86" mass="9564">MFLNYTTEQIIDAVKTALELNELPESLIQEVDTLVDEATSSSYDDGHSDGYSEGEAWGEESGRDEGWQDGYDEGYETARAEFEDAA</sequence>
<organism evidence="2 3">
    <name type="scientific">Streptomyces phage Nanodon</name>
    <dbReference type="NCBI Taxonomy" id="1873777"/>
    <lineage>
        <taxon>Viruses</taxon>
        <taxon>Duplodnaviria</taxon>
        <taxon>Heunggongvirae</taxon>
        <taxon>Uroviricota</taxon>
        <taxon>Caudoviricetes</taxon>
        <taxon>Arquatrovirinae</taxon>
        <taxon>Likavirus</taxon>
        <taxon>Likavirus nanodon</taxon>
    </lineage>
</organism>
<proteinExistence type="predicted"/>
<evidence type="ECO:0000313" key="3">
    <source>
        <dbReference type="Proteomes" id="UP000202682"/>
    </source>
</evidence>
<dbReference type="Proteomes" id="UP000202682">
    <property type="component" value="Segment"/>
</dbReference>
<dbReference type="GeneID" id="29080464"/>
<accession>A0A1B1PA80</accession>
<evidence type="ECO:0000256" key="1">
    <source>
        <dbReference type="SAM" id="MobiDB-lite"/>
    </source>
</evidence>
<keyword evidence="3" id="KW-1185">Reference proteome</keyword>
<evidence type="ECO:0008006" key="4">
    <source>
        <dbReference type="Google" id="ProtNLM"/>
    </source>
</evidence>
<dbReference type="RefSeq" id="YP_009287847.1">
    <property type="nucleotide sequence ID" value="NC_031078.1"/>
</dbReference>
<feature type="region of interest" description="Disordered" evidence="1">
    <location>
        <begin position="38"/>
        <end position="75"/>
    </location>
</feature>
<evidence type="ECO:0000313" key="2">
    <source>
        <dbReference type="EMBL" id="ANT41067.1"/>
    </source>
</evidence>
<dbReference type="EMBL" id="KX344445">
    <property type="protein sequence ID" value="ANT41067.1"/>
    <property type="molecule type" value="Genomic_DNA"/>
</dbReference>